<dbReference type="PANTHER" id="PTHR30304">
    <property type="entry name" value="D-TAGATOSE-1,6-BISPHOSPHATE ALDOLASE"/>
    <property type="match status" value="1"/>
</dbReference>
<dbReference type="CDD" id="cd00947">
    <property type="entry name" value="TBP_aldolase_IIB"/>
    <property type="match status" value="1"/>
</dbReference>
<dbReference type="PANTHER" id="PTHR30304:SF0">
    <property type="entry name" value="D-TAGATOSE-1,6-BISPHOSPHATE ALDOLASE SUBUNIT GATY-RELATED"/>
    <property type="match status" value="1"/>
</dbReference>
<dbReference type="GO" id="GO:0016832">
    <property type="term" value="F:aldehyde-lyase activity"/>
    <property type="evidence" value="ECO:0007669"/>
    <property type="project" value="InterPro"/>
</dbReference>
<feature type="binding site" evidence="3">
    <location>
        <position position="188"/>
    </location>
    <ligand>
        <name>Zn(2+)</name>
        <dbReference type="ChEBI" id="CHEBI:29105"/>
        <label>1</label>
        <note>catalytic</note>
    </ligand>
</feature>
<feature type="binding site" evidence="3">
    <location>
        <position position="142"/>
    </location>
    <ligand>
        <name>Zn(2+)</name>
        <dbReference type="ChEBI" id="CHEBI:29105"/>
        <label>2</label>
    </ligand>
</feature>
<reference evidence="4" key="2">
    <citation type="submission" date="2020-09" db="EMBL/GenBank/DDBJ databases">
        <authorList>
            <person name="Sun Q."/>
            <person name="Zhou Y."/>
        </authorList>
    </citation>
    <scope>NUCLEOTIDE SEQUENCE</scope>
    <source>
        <strain evidence="4">CGMCC 1.16548</strain>
    </source>
</reference>
<evidence type="ECO:0000313" key="5">
    <source>
        <dbReference type="Proteomes" id="UP000617531"/>
    </source>
</evidence>
<evidence type="ECO:0000313" key="4">
    <source>
        <dbReference type="EMBL" id="GHF22943.1"/>
    </source>
</evidence>
<keyword evidence="5" id="KW-1185">Reference proteome</keyword>
<dbReference type="PIRSF" id="PIRSF001359">
    <property type="entry name" value="F_bP_aldolase_II"/>
    <property type="match status" value="1"/>
</dbReference>
<dbReference type="Proteomes" id="UP000617531">
    <property type="component" value="Unassembled WGS sequence"/>
</dbReference>
<dbReference type="EMBL" id="BNAI01000006">
    <property type="protein sequence ID" value="GHF22943.1"/>
    <property type="molecule type" value="Genomic_DNA"/>
</dbReference>
<keyword evidence="3" id="KW-0862">Zinc</keyword>
<feature type="binding site" evidence="2">
    <location>
        <begin position="223"/>
        <end position="225"/>
    </location>
    <ligand>
        <name>dihydroxyacetone phosphate</name>
        <dbReference type="ChEBI" id="CHEBI:57642"/>
    </ligand>
</feature>
<feature type="binding site" evidence="3">
    <location>
        <position position="222"/>
    </location>
    <ligand>
        <name>Zn(2+)</name>
        <dbReference type="ChEBI" id="CHEBI:29105"/>
        <label>1</label>
        <note>catalytic</note>
    </ligand>
</feature>
<dbReference type="Gene3D" id="3.20.20.70">
    <property type="entry name" value="Aldolase class I"/>
    <property type="match status" value="1"/>
</dbReference>
<dbReference type="GO" id="GO:0008270">
    <property type="term" value="F:zinc ion binding"/>
    <property type="evidence" value="ECO:0007669"/>
    <property type="project" value="InterPro"/>
</dbReference>
<sequence length="320" mass="34070">MSLHTLAATLSRAEEGGYAVGAFNVSDLNQAVAVLDAARAERSPVIVQAIAGFHPYADEGWWWDRLRELIISYHEVEVTLHLDHGRTFDDCARAIEHGFTSVMIDASRDVVTDEPASYEANVELTRSVVELAHPRGVSVEGELGTIGGAEGGVSGVVEDIVLADPALAADFVERTGVDALAVAVGTSHGSVKFTTDEGGQTLRIDLIREIKERLPSTFLVLHGSSSIPPEAVATINRFGGILPESYGIATTQKQEGIGSGIRKVNQGTDSHLTWTAALREFLAARPSEVEPSAVIGVTMAAMRDIVAQRMREFGSAGRAA</sequence>
<protein>
    <submittedName>
        <fullName evidence="4">Fructose-1,6-bisphosphate aldolase</fullName>
    </submittedName>
</protein>
<organism evidence="4 5">
    <name type="scientific">Pseudolysinimonas yzui</name>
    <dbReference type="NCBI Taxonomy" id="2708254"/>
    <lineage>
        <taxon>Bacteria</taxon>
        <taxon>Bacillati</taxon>
        <taxon>Actinomycetota</taxon>
        <taxon>Actinomycetes</taxon>
        <taxon>Micrococcales</taxon>
        <taxon>Microbacteriaceae</taxon>
        <taxon>Pseudolysinimonas</taxon>
    </lineage>
</organism>
<accession>A0A8J3GRW7</accession>
<feature type="binding site" evidence="3">
    <location>
        <position position="84"/>
    </location>
    <ligand>
        <name>Zn(2+)</name>
        <dbReference type="ChEBI" id="CHEBI:29105"/>
        <label>1</label>
        <note>catalytic</note>
    </ligand>
</feature>
<dbReference type="Pfam" id="PF01116">
    <property type="entry name" value="F_bP_aldolase"/>
    <property type="match status" value="1"/>
</dbReference>
<dbReference type="RefSeq" id="WP_191283919.1">
    <property type="nucleotide sequence ID" value="NZ_BNAI01000006.1"/>
</dbReference>
<feature type="binding site" evidence="2">
    <location>
        <begin position="265"/>
        <end position="268"/>
    </location>
    <ligand>
        <name>dihydroxyacetone phosphate</name>
        <dbReference type="ChEBI" id="CHEBI:57642"/>
    </ligand>
</feature>
<evidence type="ECO:0000256" key="3">
    <source>
        <dbReference type="PIRSR" id="PIRSR001359-3"/>
    </source>
</evidence>
<name>A0A8J3GRW7_9MICO</name>
<gene>
    <name evidence="4" type="primary">fda</name>
    <name evidence="4" type="ORF">GCM10011600_25150</name>
</gene>
<keyword evidence="3" id="KW-0479">Metal-binding</keyword>
<feature type="active site" description="Proton donor" evidence="1">
    <location>
        <position position="83"/>
    </location>
</feature>
<dbReference type="InterPro" id="IPR013785">
    <property type="entry name" value="Aldolase_TIM"/>
</dbReference>
<reference evidence="4" key="1">
    <citation type="journal article" date="2014" name="Int. J. Syst. Evol. Microbiol.">
        <title>Complete genome sequence of Corynebacterium casei LMG S-19264T (=DSM 44701T), isolated from a smear-ripened cheese.</title>
        <authorList>
            <consortium name="US DOE Joint Genome Institute (JGI-PGF)"/>
            <person name="Walter F."/>
            <person name="Albersmeier A."/>
            <person name="Kalinowski J."/>
            <person name="Ruckert C."/>
        </authorList>
    </citation>
    <scope>NUCLEOTIDE SEQUENCE</scope>
    <source>
        <strain evidence="4">CGMCC 1.16548</strain>
    </source>
</reference>
<evidence type="ECO:0000256" key="2">
    <source>
        <dbReference type="PIRSR" id="PIRSR001359-2"/>
    </source>
</evidence>
<dbReference type="GO" id="GO:0005975">
    <property type="term" value="P:carbohydrate metabolic process"/>
    <property type="evidence" value="ECO:0007669"/>
    <property type="project" value="InterPro"/>
</dbReference>
<comment type="cofactor">
    <cofactor evidence="3">
        <name>Zn(2+)</name>
        <dbReference type="ChEBI" id="CHEBI:29105"/>
    </cofactor>
    <text evidence="3">Binds 2 Zn(2+) ions per subunit. One is catalytic and the other provides a structural contribution.</text>
</comment>
<dbReference type="InterPro" id="IPR050246">
    <property type="entry name" value="Class_II_FBP_aldolase"/>
</dbReference>
<feature type="binding site" evidence="3">
    <location>
        <position position="105"/>
    </location>
    <ligand>
        <name>Zn(2+)</name>
        <dbReference type="ChEBI" id="CHEBI:29105"/>
        <label>2</label>
    </ligand>
</feature>
<evidence type="ECO:0000256" key="1">
    <source>
        <dbReference type="PIRSR" id="PIRSR001359-1"/>
    </source>
</evidence>
<dbReference type="PROSITE" id="PS00806">
    <property type="entry name" value="ALDOLASE_CLASS_II_2"/>
    <property type="match status" value="1"/>
</dbReference>
<comment type="caution">
    <text evidence="4">The sequence shown here is derived from an EMBL/GenBank/DDBJ whole genome shotgun (WGS) entry which is preliminary data.</text>
</comment>
<dbReference type="NCBIfam" id="TIGR00167">
    <property type="entry name" value="cbbA"/>
    <property type="match status" value="1"/>
</dbReference>
<dbReference type="SUPFAM" id="SSF51569">
    <property type="entry name" value="Aldolase"/>
    <property type="match status" value="1"/>
</dbReference>
<dbReference type="InterPro" id="IPR000771">
    <property type="entry name" value="FBA_II"/>
</dbReference>
<feature type="binding site" evidence="2">
    <location>
        <position position="189"/>
    </location>
    <ligand>
        <name>dihydroxyacetone phosphate</name>
        <dbReference type="ChEBI" id="CHEBI:57642"/>
    </ligand>
</feature>
<proteinExistence type="predicted"/>
<dbReference type="AlphaFoldDB" id="A0A8J3GRW7"/>